<protein>
    <recommendedName>
        <fullName evidence="1">F-box domain-containing protein</fullName>
    </recommendedName>
</protein>
<dbReference type="VEuPathDB" id="FungiDB:ACJ73_06191"/>
<dbReference type="SUPFAM" id="SSF52047">
    <property type="entry name" value="RNI-like"/>
    <property type="match status" value="1"/>
</dbReference>
<dbReference type="InterPro" id="IPR032675">
    <property type="entry name" value="LRR_dom_sf"/>
</dbReference>
<organism evidence="2 3">
    <name type="scientific">Blastomyces percursus</name>
    <dbReference type="NCBI Taxonomy" id="1658174"/>
    <lineage>
        <taxon>Eukaryota</taxon>
        <taxon>Fungi</taxon>
        <taxon>Dikarya</taxon>
        <taxon>Ascomycota</taxon>
        <taxon>Pezizomycotina</taxon>
        <taxon>Eurotiomycetes</taxon>
        <taxon>Eurotiomycetidae</taxon>
        <taxon>Onygenales</taxon>
        <taxon>Ajellomycetaceae</taxon>
        <taxon>Blastomyces</taxon>
    </lineage>
</organism>
<dbReference type="AlphaFoldDB" id="A0A1J9Q1L7"/>
<dbReference type="OrthoDB" id="5139510at2759"/>
<feature type="non-terminal residue" evidence="2">
    <location>
        <position position="1"/>
    </location>
</feature>
<name>A0A1J9Q1L7_9EURO</name>
<dbReference type="SUPFAM" id="SSF81383">
    <property type="entry name" value="F-box domain"/>
    <property type="match status" value="1"/>
</dbReference>
<evidence type="ECO:0000313" key="3">
    <source>
        <dbReference type="Proteomes" id="UP000242791"/>
    </source>
</evidence>
<dbReference type="Gene3D" id="1.20.1280.50">
    <property type="match status" value="1"/>
</dbReference>
<accession>A0A1J9Q1L7</accession>
<proteinExistence type="predicted"/>
<evidence type="ECO:0000313" key="2">
    <source>
        <dbReference type="EMBL" id="OJD22465.1"/>
    </source>
</evidence>
<evidence type="ECO:0000259" key="1">
    <source>
        <dbReference type="Pfam" id="PF12937"/>
    </source>
</evidence>
<dbReference type="Proteomes" id="UP000242791">
    <property type="component" value="Unassembled WGS sequence"/>
</dbReference>
<gene>
    <name evidence="2" type="ORF">ACJ73_06191</name>
</gene>
<sequence>QPVDATLMEKIPDEILEKIFLKIALDDAVGQSHIFLPLNVDPRSSLTLMLVCQKWHRIAEPILYRRLKYVCKPPITKEHAGSLLHLLDQKPYLSDYIRELFIYGPELVYCENSIDLQEQVFDEAVVKILPHCKRLKFLHLDRELLGPPSAVPTAIKNLPLTSLSITTVESSLLRNGFFNFLLGLRYLESLKIGLWASPSPITNVERLPADFRRQSNIKFLELQEANTYPTLTEDCLAFPAALEDILLTGFHFSRSTWHYSSDQIQALLLLHRDSLRRIRLSTISKQPGTSWPLPSFSSFPSLEQLFLCAFHVFNNEKPTDLYRKLSAPNLKLLILHYDLETSHYIGGEQFGEAQINYLEEFASVHSQTSLAKNFCELHIMFYACVEDSEDLSWPWDRLDRAAEIVLKHGIKLTYSPPHSSREEWEAEAKVIKERATRRECKEL</sequence>
<dbReference type="Gene3D" id="3.80.10.10">
    <property type="entry name" value="Ribonuclease Inhibitor"/>
    <property type="match status" value="1"/>
</dbReference>
<dbReference type="EMBL" id="LGTZ01001051">
    <property type="protein sequence ID" value="OJD22465.1"/>
    <property type="molecule type" value="Genomic_DNA"/>
</dbReference>
<dbReference type="Pfam" id="PF12937">
    <property type="entry name" value="F-box-like"/>
    <property type="match status" value="1"/>
</dbReference>
<feature type="domain" description="F-box" evidence="1">
    <location>
        <begin position="9"/>
        <end position="67"/>
    </location>
</feature>
<dbReference type="InterPro" id="IPR001810">
    <property type="entry name" value="F-box_dom"/>
</dbReference>
<keyword evidence="3" id="KW-1185">Reference proteome</keyword>
<dbReference type="InterPro" id="IPR036047">
    <property type="entry name" value="F-box-like_dom_sf"/>
</dbReference>
<reference evidence="2 3" key="1">
    <citation type="submission" date="2015-08" db="EMBL/GenBank/DDBJ databases">
        <title>Emmonsia species relationships and genome sequence.</title>
        <authorList>
            <person name="Cuomo C.A."/>
            <person name="Schwartz I.S."/>
            <person name="Kenyon C."/>
            <person name="De Hoog G.S."/>
            <person name="Govender N.P."/>
            <person name="Botha A."/>
            <person name="Moreno L."/>
            <person name="De Vries M."/>
            <person name="Munoz J.F."/>
            <person name="Stielow J.B."/>
        </authorList>
    </citation>
    <scope>NUCLEOTIDE SEQUENCE [LARGE SCALE GENOMIC DNA]</scope>
    <source>
        <strain evidence="2 3">EI222</strain>
    </source>
</reference>
<comment type="caution">
    <text evidence="2">The sequence shown here is derived from an EMBL/GenBank/DDBJ whole genome shotgun (WGS) entry which is preliminary data.</text>
</comment>